<reference evidence="1" key="1">
    <citation type="submission" date="2015-07" db="EMBL/GenBank/DDBJ databases">
        <title>MeaNS - Measles Nucleotide Surveillance Program.</title>
        <authorList>
            <person name="Tran T."/>
            <person name="Druce J."/>
        </authorList>
    </citation>
    <scope>NUCLEOTIDE SEQUENCE</scope>
    <source>
        <strain evidence="1">UCB-OBI-ISO-001</strain>
        <tissue evidence="1">Gonad</tissue>
    </source>
</reference>
<protein>
    <submittedName>
        <fullName evidence="1">Uncharacterized protein</fullName>
    </submittedName>
</protein>
<name>A0A0L8FP74_OCTBM</name>
<accession>A0A0L8FP74</accession>
<gene>
    <name evidence="1" type="ORF">OCBIM_22012091mg</name>
</gene>
<dbReference type="AlphaFoldDB" id="A0A0L8FP74"/>
<evidence type="ECO:0000313" key="1">
    <source>
        <dbReference type="EMBL" id="KOF66489.1"/>
    </source>
</evidence>
<dbReference type="EMBL" id="KQ428032">
    <property type="protein sequence ID" value="KOF66489.1"/>
    <property type="molecule type" value="Genomic_DNA"/>
</dbReference>
<sequence>MRNMMSAPIQLCHWSVDIFSSPLSPHTFHAGLKKNIQEMVAPIQRNNKLRLCPVTGTKEEMK</sequence>
<organism evidence="1">
    <name type="scientific">Octopus bimaculoides</name>
    <name type="common">California two-spotted octopus</name>
    <dbReference type="NCBI Taxonomy" id="37653"/>
    <lineage>
        <taxon>Eukaryota</taxon>
        <taxon>Metazoa</taxon>
        <taxon>Spiralia</taxon>
        <taxon>Lophotrochozoa</taxon>
        <taxon>Mollusca</taxon>
        <taxon>Cephalopoda</taxon>
        <taxon>Coleoidea</taxon>
        <taxon>Octopodiformes</taxon>
        <taxon>Octopoda</taxon>
        <taxon>Incirrata</taxon>
        <taxon>Octopodidae</taxon>
        <taxon>Octopus</taxon>
    </lineage>
</organism>
<proteinExistence type="predicted"/>